<dbReference type="AlphaFoldDB" id="A0A433HHQ2"/>
<organism evidence="1 2">
    <name type="scientific">Peribacillus cavernae</name>
    <dbReference type="NCBI Taxonomy" id="1674310"/>
    <lineage>
        <taxon>Bacteria</taxon>
        <taxon>Bacillati</taxon>
        <taxon>Bacillota</taxon>
        <taxon>Bacilli</taxon>
        <taxon>Bacillales</taxon>
        <taxon>Bacillaceae</taxon>
        <taxon>Peribacillus</taxon>
    </lineage>
</organism>
<dbReference type="Gene3D" id="3.40.640.10">
    <property type="entry name" value="Type I PLP-dependent aspartate aminotransferase-like (Major domain)"/>
    <property type="match status" value="1"/>
</dbReference>
<dbReference type="InterPro" id="IPR015421">
    <property type="entry name" value="PyrdxlP-dep_Trfase_major"/>
</dbReference>
<accession>A0A433HHQ2</accession>
<proteinExistence type="predicted"/>
<dbReference type="Proteomes" id="UP000267430">
    <property type="component" value="Unassembled WGS sequence"/>
</dbReference>
<name>A0A433HHQ2_9BACI</name>
<dbReference type="RefSeq" id="WP_126865494.1">
    <property type="nucleotide sequence ID" value="NZ_JAUSTX010000026.1"/>
</dbReference>
<gene>
    <name evidence="1" type="ORF">ELQ35_14250</name>
</gene>
<protein>
    <recommendedName>
        <fullName evidence="3">PLP-dependent aminotransferase family protein</fullName>
    </recommendedName>
</protein>
<dbReference type="OrthoDB" id="9808770at2"/>
<dbReference type="EMBL" id="RYZZ01000019">
    <property type="protein sequence ID" value="RUQ27914.1"/>
    <property type="molecule type" value="Genomic_DNA"/>
</dbReference>
<sequence>MHLLLHVEDAGEGDLVEMAAKYGVKAYSPSKYWFDKEKSPPSMIMLGFGGMTEKEIDEGISFLEKAWFQ</sequence>
<evidence type="ECO:0008006" key="3">
    <source>
        <dbReference type="Google" id="ProtNLM"/>
    </source>
</evidence>
<reference evidence="1 2" key="1">
    <citation type="submission" date="2018-12" db="EMBL/GenBank/DDBJ databases">
        <title>Bacillus chawlae sp. nov., Bacillus glennii sp. nov., and Bacillus saganii sp. nov. Isolated from the Vehicle Assembly Building at Kennedy Space Center where the Viking Spacecraft were Assembled.</title>
        <authorList>
            <person name="Seuylemezian A."/>
            <person name="Vaishampayan P."/>
        </authorList>
    </citation>
    <scope>NUCLEOTIDE SEQUENCE [LARGE SCALE GENOMIC DNA]</scope>
    <source>
        <strain evidence="1 2">L5</strain>
    </source>
</reference>
<comment type="caution">
    <text evidence="1">The sequence shown here is derived from an EMBL/GenBank/DDBJ whole genome shotgun (WGS) entry which is preliminary data.</text>
</comment>
<evidence type="ECO:0000313" key="2">
    <source>
        <dbReference type="Proteomes" id="UP000267430"/>
    </source>
</evidence>
<keyword evidence="2" id="KW-1185">Reference proteome</keyword>
<evidence type="ECO:0000313" key="1">
    <source>
        <dbReference type="EMBL" id="RUQ27914.1"/>
    </source>
</evidence>